<dbReference type="Proteomes" id="UP000199452">
    <property type="component" value="Unassembled WGS sequence"/>
</dbReference>
<dbReference type="InterPro" id="IPR016181">
    <property type="entry name" value="Acyl_CoA_acyltransferase"/>
</dbReference>
<dbReference type="OrthoDB" id="9811523at2"/>
<dbReference type="CDD" id="cd04301">
    <property type="entry name" value="NAT_SF"/>
    <property type="match status" value="1"/>
</dbReference>
<dbReference type="PROSITE" id="PS51186">
    <property type="entry name" value="GNAT"/>
    <property type="match status" value="1"/>
</dbReference>
<evidence type="ECO:0000313" key="3">
    <source>
        <dbReference type="Proteomes" id="UP000199452"/>
    </source>
</evidence>
<proteinExistence type="predicted"/>
<sequence length="165" mass="18683">MADKISVRKTVTQTDINAVMEIVKSTGFFYDHEIPVAGELVEEAVAKGKESGYEFAFVDFEGKPVGYACYGLIPCTKTSYDLYWIVVHNNHRGKGYGKILLNEVVKDIDAWGGTAIYIETSDKELYAPTHRFYESAGCKLEATFADFYDVGDHKRVYVKRINREK</sequence>
<dbReference type="GO" id="GO:0016747">
    <property type="term" value="F:acyltransferase activity, transferring groups other than amino-acyl groups"/>
    <property type="evidence" value="ECO:0007669"/>
    <property type="project" value="InterPro"/>
</dbReference>
<keyword evidence="3" id="KW-1185">Reference proteome</keyword>
<dbReference type="InterPro" id="IPR000182">
    <property type="entry name" value="GNAT_dom"/>
</dbReference>
<keyword evidence="2" id="KW-0808">Transferase</keyword>
<dbReference type="RefSeq" id="WP_092436846.1">
    <property type="nucleotide sequence ID" value="NZ_FMYP01000015.1"/>
</dbReference>
<dbReference type="SUPFAM" id="SSF55729">
    <property type="entry name" value="Acyl-CoA N-acyltransferases (Nat)"/>
    <property type="match status" value="1"/>
</dbReference>
<organism evidence="2 3">
    <name type="scientific">Williamwhitmania taraxaci</name>
    <dbReference type="NCBI Taxonomy" id="1640674"/>
    <lineage>
        <taxon>Bacteria</taxon>
        <taxon>Pseudomonadati</taxon>
        <taxon>Bacteroidota</taxon>
        <taxon>Bacteroidia</taxon>
        <taxon>Bacteroidales</taxon>
        <taxon>Williamwhitmaniaceae</taxon>
        <taxon>Williamwhitmania</taxon>
    </lineage>
</organism>
<protein>
    <submittedName>
        <fullName evidence="2">Acetyltransferase (GNAT) family protein</fullName>
    </submittedName>
</protein>
<dbReference type="STRING" id="1640674.SAMN05216323_101528"/>
<dbReference type="EMBL" id="FMYP01000015">
    <property type="protein sequence ID" value="SDC03574.1"/>
    <property type="molecule type" value="Genomic_DNA"/>
</dbReference>
<evidence type="ECO:0000313" key="2">
    <source>
        <dbReference type="EMBL" id="SDC03574.1"/>
    </source>
</evidence>
<accession>A0A1G6IAP8</accession>
<name>A0A1G6IAP8_9BACT</name>
<dbReference type="AlphaFoldDB" id="A0A1G6IAP8"/>
<dbReference type="Pfam" id="PF00583">
    <property type="entry name" value="Acetyltransf_1"/>
    <property type="match status" value="1"/>
</dbReference>
<reference evidence="2 3" key="1">
    <citation type="submission" date="2016-09" db="EMBL/GenBank/DDBJ databases">
        <authorList>
            <person name="Capua I."/>
            <person name="De Benedictis P."/>
            <person name="Joannis T."/>
            <person name="Lombin L.H."/>
            <person name="Cattoli G."/>
        </authorList>
    </citation>
    <scope>NUCLEOTIDE SEQUENCE [LARGE SCALE GENOMIC DNA]</scope>
    <source>
        <strain evidence="2 3">A7P-90m</strain>
    </source>
</reference>
<evidence type="ECO:0000259" key="1">
    <source>
        <dbReference type="PROSITE" id="PS51186"/>
    </source>
</evidence>
<dbReference type="Gene3D" id="3.40.630.30">
    <property type="match status" value="1"/>
</dbReference>
<gene>
    <name evidence="2" type="ORF">SAMN05216323_101528</name>
</gene>
<feature type="domain" description="N-acetyltransferase" evidence="1">
    <location>
        <begin position="6"/>
        <end position="164"/>
    </location>
</feature>